<protein>
    <submittedName>
        <fullName evidence="2">PIG-L family deacetylase</fullName>
    </submittedName>
</protein>
<dbReference type="Pfam" id="PF02585">
    <property type="entry name" value="PIG-L"/>
    <property type="match status" value="1"/>
</dbReference>
<dbReference type="PANTHER" id="PTHR12993:SF30">
    <property type="entry name" value="N-ACETYL-ALPHA-D-GLUCOSAMINYL L-MALATE DEACETYLASE 1"/>
    <property type="match status" value="1"/>
</dbReference>
<dbReference type="SUPFAM" id="SSF102588">
    <property type="entry name" value="LmbE-like"/>
    <property type="match status" value="1"/>
</dbReference>
<feature type="chain" id="PRO_5032540801" evidence="1">
    <location>
        <begin position="20"/>
        <end position="290"/>
    </location>
</feature>
<dbReference type="InterPro" id="IPR024078">
    <property type="entry name" value="LmbE-like_dom_sf"/>
</dbReference>
<dbReference type="AlphaFoldDB" id="A0A831LNC5"/>
<feature type="signal peptide" evidence="1">
    <location>
        <begin position="1"/>
        <end position="19"/>
    </location>
</feature>
<evidence type="ECO:0000256" key="1">
    <source>
        <dbReference type="SAM" id="SignalP"/>
    </source>
</evidence>
<organism evidence="2">
    <name type="scientific">Mariniphaga anaerophila</name>
    <dbReference type="NCBI Taxonomy" id="1484053"/>
    <lineage>
        <taxon>Bacteria</taxon>
        <taxon>Pseudomonadati</taxon>
        <taxon>Bacteroidota</taxon>
        <taxon>Bacteroidia</taxon>
        <taxon>Marinilabiliales</taxon>
        <taxon>Prolixibacteraceae</taxon>
        <taxon>Mariniphaga</taxon>
    </lineage>
</organism>
<name>A0A831LNC5_9BACT</name>
<proteinExistence type="predicted"/>
<dbReference type="InterPro" id="IPR003737">
    <property type="entry name" value="GlcNAc_PI_deacetylase-related"/>
</dbReference>
<reference evidence="2" key="1">
    <citation type="journal article" date="2020" name="mSystems">
        <title>Genome- and Community-Level Interaction Insights into Carbon Utilization and Element Cycling Functions of Hydrothermarchaeota in Hydrothermal Sediment.</title>
        <authorList>
            <person name="Zhou Z."/>
            <person name="Liu Y."/>
            <person name="Xu W."/>
            <person name="Pan J."/>
            <person name="Luo Z.H."/>
            <person name="Li M."/>
        </authorList>
    </citation>
    <scope>NUCLEOTIDE SEQUENCE [LARGE SCALE GENOMIC DNA]</scope>
    <source>
        <strain evidence="2">SpSt-1217</strain>
    </source>
</reference>
<accession>A0A831LNC5</accession>
<dbReference type="PANTHER" id="PTHR12993">
    <property type="entry name" value="N-ACETYLGLUCOSAMINYL-PHOSPHATIDYLINOSITOL DE-N-ACETYLASE-RELATED"/>
    <property type="match status" value="1"/>
</dbReference>
<sequence length="290" mass="32987">MKFIFCKLILLSLFLNIYAQEDKLNIVVIGAHPDDADVVVGGTAIKYSKLGHNVLFVSLTNGDAGHYNTGGGALAKIRRAEAEEAGKRFGVTYKVLDNHDGELMPDLHVRLEVIRIIRKWNADVVITHRPNDYHPDHRNTAIIVQDAAYMVIVPNVAPNTPPLKKNPVFLFAEDNFQKPNPFQPDIAIDISDVIDEKIYGIAAHKSQFFEWLPWLDGELNSLPQSEEGRLEWLKSIWMEPVKPRVKQSLIKWYGEEKGKKVAVAEAFEICEFGRYPNDNEIRRLFPMLNE</sequence>
<keyword evidence="1" id="KW-0732">Signal</keyword>
<evidence type="ECO:0000313" key="2">
    <source>
        <dbReference type="EMBL" id="HDR52530.1"/>
    </source>
</evidence>
<comment type="caution">
    <text evidence="2">The sequence shown here is derived from an EMBL/GenBank/DDBJ whole genome shotgun (WGS) entry which is preliminary data.</text>
</comment>
<dbReference type="Gene3D" id="3.40.50.10320">
    <property type="entry name" value="LmbE-like"/>
    <property type="match status" value="1"/>
</dbReference>
<gene>
    <name evidence="2" type="ORF">ENN90_13085</name>
</gene>
<dbReference type="Proteomes" id="UP000886047">
    <property type="component" value="Unassembled WGS sequence"/>
</dbReference>
<dbReference type="EMBL" id="DSDK01000728">
    <property type="protein sequence ID" value="HDR52530.1"/>
    <property type="molecule type" value="Genomic_DNA"/>
</dbReference>
<dbReference type="GO" id="GO:0016811">
    <property type="term" value="F:hydrolase activity, acting on carbon-nitrogen (but not peptide) bonds, in linear amides"/>
    <property type="evidence" value="ECO:0007669"/>
    <property type="project" value="TreeGrafter"/>
</dbReference>